<dbReference type="Proteomes" id="UP001219525">
    <property type="component" value="Unassembled WGS sequence"/>
</dbReference>
<accession>A0AAD6VAF8</accession>
<dbReference type="AlphaFoldDB" id="A0AAD6VAF8"/>
<evidence type="ECO:0000313" key="2">
    <source>
        <dbReference type="Proteomes" id="UP001219525"/>
    </source>
</evidence>
<comment type="caution">
    <text evidence="1">The sequence shown here is derived from an EMBL/GenBank/DDBJ whole genome shotgun (WGS) entry which is preliminary data.</text>
</comment>
<gene>
    <name evidence="1" type="ORF">GGX14DRAFT_569633</name>
</gene>
<name>A0AAD6VAF8_9AGAR</name>
<organism evidence="1 2">
    <name type="scientific">Mycena pura</name>
    <dbReference type="NCBI Taxonomy" id="153505"/>
    <lineage>
        <taxon>Eukaryota</taxon>
        <taxon>Fungi</taxon>
        <taxon>Dikarya</taxon>
        <taxon>Basidiomycota</taxon>
        <taxon>Agaricomycotina</taxon>
        <taxon>Agaricomycetes</taxon>
        <taxon>Agaricomycetidae</taxon>
        <taxon>Agaricales</taxon>
        <taxon>Marasmiineae</taxon>
        <taxon>Mycenaceae</taxon>
        <taxon>Mycena</taxon>
    </lineage>
</organism>
<keyword evidence="2" id="KW-1185">Reference proteome</keyword>
<sequence>MFFRCLRHSTRIVAQFRVSHTAGPRAKSSTLKLADIGEGITECEVIRWSVARLAPSAQVASFDPFYEAGMNVKSK</sequence>
<evidence type="ECO:0000313" key="1">
    <source>
        <dbReference type="EMBL" id="KAJ7204036.1"/>
    </source>
</evidence>
<proteinExistence type="predicted"/>
<reference evidence="1" key="1">
    <citation type="submission" date="2023-03" db="EMBL/GenBank/DDBJ databases">
        <title>Massive genome expansion in bonnet fungi (Mycena s.s.) driven by repeated elements and novel gene families across ecological guilds.</title>
        <authorList>
            <consortium name="Lawrence Berkeley National Laboratory"/>
            <person name="Harder C.B."/>
            <person name="Miyauchi S."/>
            <person name="Viragh M."/>
            <person name="Kuo A."/>
            <person name="Thoen E."/>
            <person name="Andreopoulos B."/>
            <person name="Lu D."/>
            <person name="Skrede I."/>
            <person name="Drula E."/>
            <person name="Henrissat B."/>
            <person name="Morin E."/>
            <person name="Kohler A."/>
            <person name="Barry K."/>
            <person name="LaButti K."/>
            <person name="Morin E."/>
            <person name="Salamov A."/>
            <person name="Lipzen A."/>
            <person name="Mereny Z."/>
            <person name="Hegedus B."/>
            <person name="Baldrian P."/>
            <person name="Stursova M."/>
            <person name="Weitz H."/>
            <person name="Taylor A."/>
            <person name="Grigoriev I.V."/>
            <person name="Nagy L.G."/>
            <person name="Martin F."/>
            <person name="Kauserud H."/>
        </authorList>
    </citation>
    <scope>NUCLEOTIDE SEQUENCE</scope>
    <source>
        <strain evidence="1">9144</strain>
    </source>
</reference>
<dbReference type="EMBL" id="JARJCW010000048">
    <property type="protein sequence ID" value="KAJ7204036.1"/>
    <property type="molecule type" value="Genomic_DNA"/>
</dbReference>
<protein>
    <submittedName>
        <fullName evidence="1">Uncharacterized protein</fullName>
    </submittedName>
</protein>